<dbReference type="PANTHER" id="PTHR48040:SF53">
    <property type="entry name" value="ABC TRANSPORTER G FAMILY MEMBER 35-LIKE"/>
    <property type="match status" value="1"/>
</dbReference>
<name>A0ABS8T2T2_DATST</name>
<accession>A0ABS8T2T2</accession>
<organism evidence="1 2">
    <name type="scientific">Datura stramonium</name>
    <name type="common">Jimsonweed</name>
    <name type="synonym">Common thornapple</name>
    <dbReference type="NCBI Taxonomy" id="4076"/>
    <lineage>
        <taxon>Eukaryota</taxon>
        <taxon>Viridiplantae</taxon>
        <taxon>Streptophyta</taxon>
        <taxon>Embryophyta</taxon>
        <taxon>Tracheophyta</taxon>
        <taxon>Spermatophyta</taxon>
        <taxon>Magnoliopsida</taxon>
        <taxon>eudicotyledons</taxon>
        <taxon>Gunneridae</taxon>
        <taxon>Pentapetalae</taxon>
        <taxon>asterids</taxon>
        <taxon>lamiids</taxon>
        <taxon>Solanales</taxon>
        <taxon>Solanaceae</taxon>
        <taxon>Solanoideae</taxon>
        <taxon>Datureae</taxon>
        <taxon>Datura</taxon>
    </lineage>
</organism>
<protein>
    <submittedName>
        <fullName evidence="1">Uncharacterized protein</fullName>
    </submittedName>
</protein>
<evidence type="ECO:0000313" key="1">
    <source>
        <dbReference type="EMBL" id="MCD7465304.1"/>
    </source>
</evidence>
<proteinExistence type="predicted"/>
<gene>
    <name evidence="1" type="ORF">HAX54_001014</name>
</gene>
<keyword evidence="2" id="KW-1185">Reference proteome</keyword>
<comment type="caution">
    <text evidence="1">The sequence shown here is derived from an EMBL/GenBank/DDBJ whole genome shotgun (WGS) entry which is preliminary data.</text>
</comment>
<dbReference type="PANTHER" id="PTHR48040">
    <property type="entry name" value="PLEIOTROPIC DRUG RESISTANCE PROTEIN 1-LIKE ISOFORM X1"/>
    <property type="match status" value="1"/>
</dbReference>
<dbReference type="EMBL" id="JACEIK010001037">
    <property type="protein sequence ID" value="MCD7465304.1"/>
    <property type="molecule type" value="Genomic_DNA"/>
</dbReference>
<evidence type="ECO:0000313" key="2">
    <source>
        <dbReference type="Proteomes" id="UP000823775"/>
    </source>
</evidence>
<reference evidence="1 2" key="1">
    <citation type="journal article" date="2021" name="BMC Genomics">
        <title>Datura genome reveals duplications of psychoactive alkaloid biosynthetic genes and high mutation rate following tissue culture.</title>
        <authorList>
            <person name="Rajewski A."/>
            <person name="Carter-House D."/>
            <person name="Stajich J."/>
            <person name="Litt A."/>
        </authorList>
    </citation>
    <scope>NUCLEOTIDE SEQUENCE [LARGE SCALE GENOMIC DNA]</scope>
    <source>
        <strain evidence="1">AR-01</strain>
    </source>
</reference>
<feature type="non-terminal residue" evidence="1">
    <location>
        <position position="103"/>
    </location>
</feature>
<sequence length="103" mass="12146">MKESRSWSMEEVFSTPIGSMEVDVWKLSMHERQEFINKHFKFSEEDNEKFLRKFRNRIDRALPTLLNAARNIAESDLSYLRIRLAEKTKLTILKDASGIIKPS</sequence>
<dbReference type="Proteomes" id="UP000823775">
    <property type="component" value="Unassembled WGS sequence"/>
</dbReference>